<dbReference type="Proteomes" id="UP001246858">
    <property type="component" value="Unassembled WGS sequence"/>
</dbReference>
<protein>
    <submittedName>
        <fullName evidence="1">Ferric-dicitrate binding protein FerR (Iron transport regulator)</fullName>
    </submittedName>
</protein>
<dbReference type="EMBL" id="JAVDTF010000001">
    <property type="protein sequence ID" value="MDR6782754.1"/>
    <property type="molecule type" value="Genomic_DNA"/>
</dbReference>
<keyword evidence="2" id="KW-1185">Reference proteome</keyword>
<gene>
    <name evidence="1" type="ORF">J2X78_001306</name>
</gene>
<reference evidence="1" key="1">
    <citation type="submission" date="2023-07" db="EMBL/GenBank/DDBJ databases">
        <title>Sorghum-associated microbial communities from plants grown in Nebraska, USA.</title>
        <authorList>
            <person name="Schachtman D."/>
        </authorList>
    </citation>
    <scope>NUCLEOTIDE SEQUENCE</scope>
    <source>
        <strain evidence="1">2697</strain>
    </source>
</reference>
<accession>A0ACC6KTT9</accession>
<proteinExistence type="predicted"/>
<evidence type="ECO:0000313" key="1">
    <source>
        <dbReference type="EMBL" id="MDR6782754.1"/>
    </source>
</evidence>
<comment type="caution">
    <text evidence="1">The sequence shown here is derived from an EMBL/GenBank/DDBJ whole genome shotgun (WGS) entry which is preliminary data.</text>
</comment>
<name>A0ACC6KTT9_9SPHI</name>
<organism evidence="1 2">
    <name type="scientific">Pedobacter africanus</name>
    <dbReference type="NCBI Taxonomy" id="151894"/>
    <lineage>
        <taxon>Bacteria</taxon>
        <taxon>Pseudomonadati</taxon>
        <taxon>Bacteroidota</taxon>
        <taxon>Sphingobacteriia</taxon>
        <taxon>Sphingobacteriales</taxon>
        <taxon>Sphingobacteriaceae</taxon>
        <taxon>Pedobacter</taxon>
    </lineage>
</organism>
<evidence type="ECO:0000313" key="2">
    <source>
        <dbReference type="Proteomes" id="UP001246858"/>
    </source>
</evidence>
<sequence>MTDQEAKALLTRYENKECTPEEKILVEGWYIHTLGTKNLPGGKTDLEGIEKEIWSNIATGAFPAGRKSVRLWSLIPVAAAAVALLVAGIWFFRVQDKSSRLTRYTTDIAPGRNKAILMLEDGKVINLSEHQKSVIVKAGQLAYADGTAVSISASQMAVIRTPRGGTYQISLADGTKVWLNAESSLKFPSSFTGAGQRKVILSGEAYFEVAKNRKQPFVVSSEKQEVQVLGTHFNISAYADEENVKTTLLEGAVRVNQTTIAPGEQSILKNGRMQVRKVNPEDAIDWKNGEFSCKNEPLYQIMQKIARWYDLTVVYAHPELKNITFSGSLSRYDHVSGVLSALEQAGTLRFKLTGRQIQVL</sequence>